<feature type="compositionally biased region" description="Polar residues" evidence="1">
    <location>
        <begin position="186"/>
        <end position="195"/>
    </location>
</feature>
<dbReference type="AlphaFoldDB" id="A0AAE8N6H5"/>
<accession>A0AAE8N6H5</accession>
<evidence type="ECO:0000313" key="3">
    <source>
        <dbReference type="Proteomes" id="UP001187682"/>
    </source>
</evidence>
<feature type="compositionally biased region" description="Basic and acidic residues" evidence="1">
    <location>
        <begin position="138"/>
        <end position="159"/>
    </location>
</feature>
<keyword evidence="3" id="KW-1185">Reference proteome</keyword>
<feature type="region of interest" description="Disordered" evidence="1">
    <location>
        <begin position="138"/>
        <end position="207"/>
    </location>
</feature>
<evidence type="ECO:0000313" key="2">
    <source>
        <dbReference type="EMBL" id="SPO07166.1"/>
    </source>
</evidence>
<dbReference type="Proteomes" id="UP001187682">
    <property type="component" value="Unassembled WGS sequence"/>
</dbReference>
<name>A0AAE8N6H5_9PEZI</name>
<feature type="compositionally biased region" description="Acidic residues" evidence="1">
    <location>
        <begin position="198"/>
        <end position="207"/>
    </location>
</feature>
<organism evidence="2 3">
    <name type="scientific">Cephalotrichum gorgonifer</name>
    <dbReference type="NCBI Taxonomy" id="2041049"/>
    <lineage>
        <taxon>Eukaryota</taxon>
        <taxon>Fungi</taxon>
        <taxon>Dikarya</taxon>
        <taxon>Ascomycota</taxon>
        <taxon>Pezizomycotina</taxon>
        <taxon>Sordariomycetes</taxon>
        <taxon>Hypocreomycetidae</taxon>
        <taxon>Microascales</taxon>
        <taxon>Microascaceae</taxon>
        <taxon>Cephalotrichum</taxon>
    </lineage>
</organism>
<proteinExistence type="predicted"/>
<evidence type="ECO:0000256" key="1">
    <source>
        <dbReference type="SAM" id="MobiDB-lite"/>
    </source>
</evidence>
<reference evidence="2" key="1">
    <citation type="submission" date="2018-03" db="EMBL/GenBank/DDBJ databases">
        <authorList>
            <person name="Guldener U."/>
        </authorList>
    </citation>
    <scope>NUCLEOTIDE SEQUENCE</scope>
</reference>
<gene>
    <name evidence="2" type="ORF">DNG_09860</name>
</gene>
<sequence length="207" mass="23213">MPAFQPPVYVKRKNKAWARVAKTGFRHPKKVWGEYWQRYNTITIPILDEDAYFAEAIMAAGRAKDRGHLEELLAKRSKQRREDLESLIVDVALAAIRLSHPFPSGAARKAALKAGRTGRLDSFLQFVCGVTFGWPERGGEEDLPQIDRAREGDGGHDNADGGVRGDGGPEEPEDGASVYSYDKNEYNNNRRSSTDPCDYWDDDVDEP</sequence>
<comment type="caution">
    <text evidence="2">The sequence shown here is derived from an EMBL/GenBank/DDBJ whole genome shotgun (WGS) entry which is preliminary data.</text>
</comment>
<dbReference type="EMBL" id="ONZQ02000019">
    <property type="protein sequence ID" value="SPO07166.1"/>
    <property type="molecule type" value="Genomic_DNA"/>
</dbReference>
<protein>
    <submittedName>
        <fullName evidence="2">Uncharacterized protein</fullName>
    </submittedName>
</protein>